<keyword evidence="8" id="KW-1185">Reference proteome</keyword>
<comment type="subcellular location">
    <subcellularLocation>
        <location evidence="1">Cell membrane</location>
        <topology evidence="1">Multi-pass membrane protein</topology>
    </subcellularLocation>
</comment>
<feature type="transmembrane region" description="Helical" evidence="6">
    <location>
        <begin position="374"/>
        <end position="397"/>
    </location>
</feature>
<dbReference type="Proteomes" id="UP000004324">
    <property type="component" value="Unassembled WGS sequence"/>
</dbReference>
<evidence type="ECO:0000256" key="6">
    <source>
        <dbReference type="SAM" id="Phobius"/>
    </source>
</evidence>
<dbReference type="PANTHER" id="PTHR30250:SF11">
    <property type="entry name" value="O-ANTIGEN TRANSPORTER-RELATED"/>
    <property type="match status" value="1"/>
</dbReference>
<reference evidence="7 8" key="1">
    <citation type="journal article" date="2012" name="J. Bacteriol.">
        <title>Draft Genome Sequences for Two Metal-Reducing Pelosinus fermentans Strains Isolated from a Cr(VI)-Contaminated Site and for Type Strain R7.</title>
        <authorList>
            <person name="Brown S.D."/>
            <person name="Podar M."/>
            <person name="Klingeman D.M."/>
            <person name="Johnson C.M."/>
            <person name="Yang Z.K."/>
            <person name="Utturkar S.M."/>
            <person name="Land M.L."/>
            <person name="Mosher J.J."/>
            <person name="Hurt R.A.Jr."/>
            <person name="Phelps T.J."/>
            <person name="Palumbo A.V."/>
            <person name="Arkin A.P."/>
            <person name="Hazen T.C."/>
            <person name="Elias D.A."/>
        </authorList>
    </citation>
    <scope>NUCLEOTIDE SEQUENCE [LARGE SCALE GENOMIC DNA]</scope>
    <source>
        <strain evidence="7 8">B4</strain>
    </source>
</reference>
<evidence type="ECO:0000256" key="1">
    <source>
        <dbReference type="ARBA" id="ARBA00004651"/>
    </source>
</evidence>
<dbReference type="GO" id="GO:0005886">
    <property type="term" value="C:plasma membrane"/>
    <property type="evidence" value="ECO:0007669"/>
    <property type="project" value="UniProtKB-SubCell"/>
</dbReference>
<dbReference type="OrthoDB" id="103403at2"/>
<dbReference type="InterPro" id="IPR050833">
    <property type="entry name" value="Poly_Biosynth_Transport"/>
</dbReference>
<feature type="transmembrane region" description="Helical" evidence="6">
    <location>
        <begin position="132"/>
        <end position="150"/>
    </location>
</feature>
<keyword evidence="5 6" id="KW-0472">Membrane</keyword>
<evidence type="ECO:0000256" key="4">
    <source>
        <dbReference type="ARBA" id="ARBA00022989"/>
    </source>
</evidence>
<feature type="transmembrane region" description="Helical" evidence="6">
    <location>
        <begin position="57"/>
        <end position="75"/>
    </location>
</feature>
<proteinExistence type="predicted"/>
<dbReference type="Pfam" id="PF01943">
    <property type="entry name" value="Polysacc_synt"/>
    <property type="match status" value="1"/>
</dbReference>
<dbReference type="PATRIC" id="fig|1149862.3.peg.4753"/>
<name>I9AST9_9FIRM</name>
<feature type="transmembrane region" description="Helical" evidence="6">
    <location>
        <begin position="96"/>
        <end position="120"/>
    </location>
</feature>
<organism evidence="7 8">
    <name type="scientific">Pelosinus fermentans B4</name>
    <dbReference type="NCBI Taxonomy" id="1149862"/>
    <lineage>
        <taxon>Bacteria</taxon>
        <taxon>Bacillati</taxon>
        <taxon>Bacillota</taxon>
        <taxon>Negativicutes</taxon>
        <taxon>Selenomonadales</taxon>
        <taxon>Sporomusaceae</taxon>
        <taxon>Pelosinus</taxon>
    </lineage>
</organism>
<feature type="transmembrane region" description="Helical" evidence="6">
    <location>
        <begin position="403"/>
        <end position="420"/>
    </location>
</feature>
<dbReference type="EMBL" id="AKVJ01000076">
    <property type="protein sequence ID" value="EIW16022.1"/>
    <property type="molecule type" value="Genomic_DNA"/>
</dbReference>
<evidence type="ECO:0000313" key="7">
    <source>
        <dbReference type="EMBL" id="EIW16022.1"/>
    </source>
</evidence>
<protein>
    <submittedName>
        <fullName evidence="7">Polysaccharide biosynthesis protein</fullName>
    </submittedName>
</protein>
<comment type="caution">
    <text evidence="7">The sequence shown here is derived from an EMBL/GenBank/DDBJ whole genome shotgun (WGS) entry which is preliminary data.</text>
</comment>
<keyword evidence="4 6" id="KW-1133">Transmembrane helix</keyword>
<feature type="transmembrane region" description="Helical" evidence="6">
    <location>
        <begin position="30"/>
        <end position="51"/>
    </location>
</feature>
<feature type="transmembrane region" description="Helical" evidence="6">
    <location>
        <begin position="432"/>
        <end position="453"/>
    </location>
</feature>
<accession>I9AST9</accession>
<evidence type="ECO:0000256" key="3">
    <source>
        <dbReference type="ARBA" id="ARBA00022692"/>
    </source>
</evidence>
<sequence>MIKMVWAWRQKLKTTNNPFIISILKHAPKYLGSSLITAVVGVLMNKYYTYVFNPAEFGILALYLALGQYIQKLLVFTMDSSSQRVYFEYRGIERSVFLGTILIFMICSTLLWCGIAFILQDMIVSYLGGDPILYWITFGLSITTVYVNFINRISYNENLSGIVFRQGIVQSVVNHFGSYILISFAQMGMVGRQTGQLIACVINTYFYTIHLLKRDCLNIVWTFRVDIFKRLRYFAQPSFLNAIMVATFSYVDRVFLQYFHGSQEVGIYALGFIIGQGVSLIVEAVSMSLFPSIIRELEQDYKTNIRRLKKVDVLFCSSLLILSILIFSFRDSIVLLLSNKGYQAASNVLPFIVAAYVMGGFYKTASNVLSFHSAVWIFPILSSISFGVTALLNYLLIPLYHGIGAAYAFFIGVFFYSFFIQIFASKYLYKKIWIILVYISIFVIIGILFLYFVNEGRI</sequence>
<feature type="transmembrane region" description="Helical" evidence="6">
    <location>
        <begin position="162"/>
        <end position="182"/>
    </location>
</feature>
<dbReference type="RefSeq" id="WP_007939074.1">
    <property type="nucleotide sequence ID" value="NZ_AKVJ01000076.1"/>
</dbReference>
<gene>
    <name evidence="7" type="ORF">FB4_1711</name>
</gene>
<keyword evidence="2" id="KW-1003">Cell membrane</keyword>
<feature type="transmembrane region" description="Helical" evidence="6">
    <location>
        <begin position="341"/>
        <end position="362"/>
    </location>
</feature>
<feature type="transmembrane region" description="Helical" evidence="6">
    <location>
        <begin position="233"/>
        <end position="251"/>
    </location>
</feature>
<feature type="transmembrane region" description="Helical" evidence="6">
    <location>
        <begin position="266"/>
        <end position="290"/>
    </location>
</feature>
<dbReference type="InterPro" id="IPR002797">
    <property type="entry name" value="Polysacc_synth"/>
</dbReference>
<feature type="transmembrane region" description="Helical" evidence="6">
    <location>
        <begin position="194"/>
        <end position="212"/>
    </location>
</feature>
<dbReference type="PANTHER" id="PTHR30250">
    <property type="entry name" value="PST FAMILY PREDICTED COLANIC ACID TRANSPORTER"/>
    <property type="match status" value="1"/>
</dbReference>
<dbReference type="AlphaFoldDB" id="I9AST9"/>
<evidence type="ECO:0000256" key="5">
    <source>
        <dbReference type="ARBA" id="ARBA00023136"/>
    </source>
</evidence>
<feature type="transmembrane region" description="Helical" evidence="6">
    <location>
        <begin position="311"/>
        <end position="329"/>
    </location>
</feature>
<keyword evidence="3 6" id="KW-0812">Transmembrane</keyword>
<evidence type="ECO:0000256" key="2">
    <source>
        <dbReference type="ARBA" id="ARBA00022475"/>
    </source>
</evidence>
<evidence type="ECO:0000313" key="8">
    <source>
        <dbReference type="Proteomes" id="UP000004324"/>
    </source>
</evidence>